<gene>
    <name evidence="1" type="ORF">SLEP1_g12632</name>
</gene>
<dbReference type="Proteomes" id="UP001054252">
    <property type="component" value="Unassembled WGS sequence"/>
</dbReference>
<reference evidence="1 2" key="1">
    <citation type="journal article" date="2021" name="Commun. Biol.">
        <title>The genome of Shorea leprosula (Dipterocarpaceae) highlights the ecological relevance of drought in aseasonal tropical rainforests.</title>
        <authorList>
            <person name="Ng K.K.S."/>
            <person name="Kobayashi M.J."/>
            <person name="Fawcett J.A."/>
            <person name="Hatakeyama M."/>
            <person name="Paape T."/>
            <person name="Ng C.H."/>
            <person name="Ang C.C."/>
            <person name="Tnah L.H."/>
            <person name="Lee C.T."/>
            <person name="Nishiyama T."/>
            <person name="Sese J."/>
            <person name="O'Brien M.J."/>
            <person name="Copetti D."/>
            <person name="Mohd Noor M.I."/>
            <person name="Ong R.C."/>
            <person name="Putra M."/>
            <person name="Sireger I.Z."/>
            <person name="Indrioko S."/>
            <person name="Kosugi Y."/>
            <person name="Izuno A."/>
            <person name="Isagi Y."/>
            <person name="Lee S.L."/>
            <person name="Shimizu K.K."/>
        </authorList>
    </citation>
    <scope>NUCLEOTIDE SEQUENCE [LARGE SCALE GENOMIC DNA]</scope>
    <source>
        <strain evidence="1">214</strain>
    </source>
</reference>
<organism evidence="1 2">
    <name type="scientific">Rubroshorea leprosula</name>
    <dbReference type="NCBI Taxonomy" id="152421"/>
    <lineage>
        <taxon>Eukaryota</taxon>
        <taxon>Viridiplantae</taxon>
        <taxon>Streptophyta</taxon>
        <taxon>Embryophyta</taxon>
        <taxon>Tracheophyta</taxon>
        <taxon>Spermatophyta</taxon>
        <taxon>Magnoliopsida</taxon>
        <taxon>eudicotyledons</taxon>
        <taxon>Gunneridae</taxon>
        <taxon>Pentapetalae</taxon>
        <taxon>rosids</taxon>
        <taxon>malvids</taxon>
        <taxon>Malvales</taxon>
        <taxon>Dipterocarpaceae</taxon>
        <taxon>Rubroshorea</taxon>
    </lineage>
</organism>
<keyword evidence="2" id="KW-1185">Reference proteome</keyword>
<name>A0AAV5IMB4_9ROSI</name>
<evidence type="ECO:0000313" key="2">
    <source>
        <dbReference type="Proteomes" id="UP001054252"/>
    </source>
</evidence>
<dbReference type="AlphaFoldDB" id="A0AAV5IMB4"/>
<sequence>MFRSLCYLSKYVLKGVSSPNALKPTSFKVIGRKLVT</sequence>
<accession>A0AAV5IMB4</accession>
<protein>
    <submittedName>
        <fullName evidence="1">Uncharacterized protein</fullName>
    </submittedName>
</protein>
<evidence type="ECO:0000313" key="1">
    <source>
        <dbReference type="EMBL" id="GKU99846.1"/>
    </source>
</evidence>
<comment type="caution">
    <text evidence="1">The sequence shown here is derived from an EMBL/GenBank/DDBJ whole genome shotgun (WGS) entry which is preliminary data.</text>
</comment>
<dbReference type="EMBL" id="BPVZ01000014">
    <property type="protein sequence ID" value="GKU99846.1"/>
    <property type="molecule type" value="Genomic_DNA"/>
</dbReference>
<proteinExistence type="predicted"/>